<proteinExistence type="predicted"/>
<evidence type="ECO:0000313" key="1">
    <source>
        <dbReference type="EMBL" id="SFO98095.1"/>
    </source>
</evidence>
<evidence type="ECO:0000313" key="2">
    <source>
        <dbReference type="Proteomes" id="UP000182400"/>
    </source>
</evidence>
<name>A0A1I5LLM7_9GAMM</name>
<dbReference type="OrthoDB" id="5743755at2"/>
<dbReference type="EMBL" id="FOWP01000004">
    <property type="protein sequence ID" value="SFO98095.1"/>
    <property type="molecule type" value="Genomic_DNA"/>
</dbReference>
<dbReference type="AlphaFoldDB" id="A0A1I5LLM7"/>
<sequence>MKRNTTQVEFEKIASKLMALSKELKILEPEVSLEMDKKALAEIISNLHWAAENSTVIGLHQIGEALEDNMGTGITN</sequence>
<gene>
    <name evidence="1" type="ORF">SAMN05216601_10459</name>
</gene>
<organism evidence="1 2">
    <name type="scientific">Ectopseudomonas composti</name>
    <dbReference type="NCBI Taxonomy" id="658457"/>
    <lineage>
        <taxon>Bacteria</taxon>
        <taxon>Pseudomonadati</taxon>
        <taxon>Pseudomonadota</taxon>
        <taxon>Gammaproteobacteria</taxon>
        <taxon>Pseudomonadales</taxon>
        <taxon>Pseudomonadaceae</taxon>
        <taxon>Ectopseudomonas</taxon>
    </lineage>
</organism>
<dbReference type="Proteomes" id="UP000182400">
    <property type="component" value="Unassembled WGS sequence"/>
</dbReference>
<dbReference type="RefSeq" id="WP_074938045.1">
    <property type="nucleotide sequence ID" value="NZ_FOWP01000004.1"/>
</dbReference>
<protein>
    <submittedName>
        <fullName evidence="1">Uncharacterized protein</fullName>
    </submittedName>
</protein>
<reference evidence="1 2" key="1">
    <citation type="submission" date="2016-10" db="EMBL/GenBank/DDBJ databases">
        <authorList>
            <person name="de Groot N.N."/>
        </authorList>
    </citation>
    <scope>NUCLEOTIDE SEQUENCE [LARGE SCALE GENOMIC DNA]</scope>
    <source>
        <strain evidence="1 2">CCUG 59231</strain>
    </source>
</reference>
<accession>A0A1I5LLM7</accession>